<name>A0A3M6V000_POCDA</name>
<proteinExistence type="predicted"/>
<accession>A0A3M6V000</accession>
<comment type="caution">
    <text evidence="1">The sequence shown here is derived from an EMBL/GenBank/DDBJ whole genome shotgun (WGS) entry which is preliminary data.</text>
</comment>
<reference evidence="1 2" key="1">
    <citation type="journal article" date="2018" name="Sci. Rep.">
        <title>Comparative analysis of the Pocillopora damicornis genome highlights role of immune system in coral evolution.</title>
        <authorList>
            <person name="Cunning R."/>
            <person name="Bay R.A."/>
            <person name="Gillette P."/>
            <person name="Baker A.C."/>
            <person name="Traylor-Knowles N."/>
        </authorList>
    </citation>
    <scope>NUCLEOTIDE SEQUENCE [LARGE SCALE GENOMIC DNA]</scope>
    <source>
        <strain evidence="1">RSMAS</strain>
        <tissue evidence="1">Whole animal</tissue>
    </source>
</reference>
<keyword evidence="2" id="KW-1185">Reference proteome</keyword>
<protein>
    <submittedName>
        <fullName evidence="1">Uncharacterized protein</fullName>
    </submittedName>
</protein>
<gene>
    <name evidence="1" type="ORF">pdam_00005738</name>
</gene>
<feature type="non-terminal residue" evidence="1">
    <location>
        <position position="188"/>
    </location>
</feature>
<evidence type="ECO:0000313" key="1">
    <source>
        <dbReference type="EMBL" id="RMX59255.1"/>
    </source>
</evidence>
<evidence type="ECO:0000313" key="2">
    <source>
        <dbReference type="Proteomes" id="UP000275408"/>
    </source>
</evidence>
<dbReference type="EMBL" id="RCHS01000385">
    <property type="protein sequence ID" value="RMX59255.1"/>
    <property type="molecule type" value="Genomic_DNA"/>
</dbReference>
<sequence length="188" mass="19948">MNNVPTSLLASAAVAFTGFFEDDLLLVASCTIPGMCAASQTNNLGSEGSQNIDAGLLPAISAASCSLFPADLVKLELLQAATGMNKSGIVTYLPNGNIQNLCHAVIFKRPTRGLLVDSIKNSPNSHNKSYMIESKENYCGDLSQSDVGGGLKTQAVIVLDYTLTSAKKWEIAVEQIFSVEFQQDGRLA</sequence>
<organism evidence="1 2">
    <name type="scientific">Pocillopora damicornis</name>
    <name type="common">Cauliflower coral</name>
    <name type="synonym">Millepora damicornis</name>
    <dbReference type="NCBI Taxonomy" id="46731"/>
    <lineage>
        <taxon>Eukaryota</taxon>
        <taxon>Metazoa</taxon>
        <taxon>Cnidaria</taxon>
        <taxon>Anthozoa</taxon>
        <taxon>Hexacorallia</taxon>
        <taxon>Scleractinia</taxon>
        <taxon>Astrocoeniina</taxon>
        <taxon>Pocilloporidae</taxon>
        <taxon>Pocillopora</taxon>
    </lineage>
</organism>
<dbReference type="AlphaFoldDB" id="A0A3M6V000"/>
<dbReference type="Proteomes" id="UP000275408">
    <property type="component" value="Unassembled WGS sequence"/>
</dbReference>